<keyword evidence="4" id="KW-1185">Reference proteome</keyword>
<keyword evidence="2" id="KW-0812">Transmembrane</keyword>
<proteinExistence type="predicted"/>
<reference evidence="3 4" key="1">
    <citation type="journal article" date="2017" name="Nat. Ecol. Evol.">
        <title>Scallop genome provides insights into evolution of bilaterian karyotype and development.</title>
        <authorList>
            <person name="Wang S."/>
            <person name="Zhang J."/>
            <person name="Jiao W."/>
            <person name="Li J."/>
            <person name="Xun X."/>
            <person name="Sun Y."/>
            <person name="Guo X."/>
            <person name="Huan P."/>
            <person name="Dong B."/>
            <person name="Zhang L."/>
            <person name="Hu X."/>
            <person name="Sun X."/>
            <person name="Wang J."/>
            <person name="Zhao C."/>
            <person name="Wang Y."/>
            <person name="Wang D."/>
            <person name="Huang X."/>
            <person name="Wang R."/>
            <person name="Lv J."/>
            <person name="Li Y."/>
            <person name="Zhang Z."/>
            <person name="Liu B."/>
            <person name="Lu W."/>
            <person name="Hui Y."/>
            <person name="Liang J."/>
            <person name="Zhou Z."/>
            <person name="Hou R."/>
            <person name="Li X."/>
            <person name="Liu Y."/>
            <person name="Li H."/>
            <person name="Ning X."/>
            <person name="Lin Y."/>
            <person name="Zhao L."/>
            <person name="Xing Q."/>
            <person name="Dou J."/>
            <person name="Li Y."/>
            <person name="Mao J."/>
            <person name="Guo H."/>
            <person name="Dou H."/>
            <person name="Li T."/>
            <person name="Mu C."/>
            <person name="Jiang W."/>
            <person name="Fu Q."/>
            <person name="Fu X."/>
            <person name="Miao Y."/>
            <person name="Liu J."/>
            <person name="Yu Q."/>
            <person name="Li R."/>
            <person name="Liao H."/>
            <person name="Li X."/>
            <person name="Kong Y."/>
            <person name="Jiang Z."/>
            <person name="Chourrout D."/>
            <person name="Li R."/>
            <person name="Bao Z."/>
        </authorList>
    </citation>
    <scope>NUCLEOTIDE SEQUENCE [LARGE SCALE GENOMIC DNA]</scope>
    <source>
        <strain evidence="3 4">PY_sf001</strain>
    </source>
</reference>
<protein>
    <submittedName>
        <fullName evidence="3">Uncharacterized protein</fullName>
    </submittedName>
</protein>
<dbReference type="Proteomes" id="UP000242188">
    <property type="component" value="Unassembled WGS sequence"/>
</dbReference>
<feature type="compositionally biased region" description="Polar residues" evidence="1">
    <location>
        <begin position="51"/>
        <end position="80"/>
    </location>
</feature>
<organism evidence="3 4">
    <name type="scientific">Mizuhopecten yessoensis</name>
    <name type="common">Japanese scallop</name>
    <name type="synonym">Patinopecten yessoensis</name>
    <dbReference type="NCBI Taxonomy" id="6573"/>
    <lineage>
        <taxon>Eukaryota</taxon>
        <taxon>Metazoa</taxon>
        <taxon>Spiralia</taxon>
        <taxon>Lophotrochozoa</taxon>
        <taxon>Mollusca</taxon>
        <taxon>Bivalvia</taxon>
        <taxon>Autobranchia</taxon>
        <taxon>Pteriomorphia</taxon>
        <taxon>Pectinida</taxon>
        <taxon>Pectinoidea</taxon>
        <taxon>Pectinidae</taxon>
        <taxon>Mizuhopecten</taxon>
    </lineage>
</organism>
<sequence length="272" mass="29351">MDVVCFSFDCTFNVDGSSNCSTTDPKYLKTTKSTTSTPTTQPTPLPTRQTSHPVVTSQKPSVVTSQKPSVVTSQKPSVVITSVPKPSPGKPSSTPLSTGRPPSSHTSSPKPTVATTVIITTTANNSRLPDPPLPHKGTSHLPGDSAGGKSIYIPCLVVGCVVVFLFVSIGVIRRHRNRRRSSEERQHLHPDSGISFDVHPFEIIDTQRVQPATLTANGDPMFSDVPLDDDISDTEGNEVERIDLIHLSSVLMNNKLHLSRMVSMQQLSPLVL</sequence>
<evidence type="ECO:0000256" key="2">
    <source>
        <dbReference type="SAM" id="Phobius"/>
    </source>
</evidence>
<evidence type="ECO:0000256" key="1">
    <source>
        <dbReference type="SAM" id="MobiDB-lite"/>
    </source>
</evidence>
<gene>
    <name evidence="3" type="ORF">KP79_PYT11646</name>
</gene>
<evidence type="ECO:0000313" key="4">
    <source>
        <dbReference type="Proteomes" id="UP000242188"/>
    </source>
</evidence>
<accession>A0A210R4G6</accession>
<dbReference type="OrthoDB" id="49335at2759"/>
<name>A0A210R4G6_MIZYE</name>
<feature type="region of interest" description="Disordered" evidence="1">
    <location>
        <begin position="21"/>
        <end position="113"/>
    </location>
</feature>
<feature type="compositionally biased region" description="Low complexity" evidence="1">
    <location>
        <begin position="28"/>
        <end position="50"/>
    </location>
</feature>
<feature type="transmembrane region" description="Helical" evidence="2">
    <location>
        <begin position="151"/>
        <end position="172"/>
    </location>
</feature>
<comment type="caution">
    <text evidence="3">The sequence shown here is derived from an EMBL/GenBank/DDBJ whole genome shotgun (WGS) entry which is preliminary data.</text>
</comment>
<dbReference type="AlphaFoldDB" id="A0A210R4G6"/>
<keyword evidence="2" id="KW-1133">Transmembrane helix</keyword>
<dbReference type="EMBL" id="NEDP02000459">
    <property type="protein sequence ID" value="OWF55866.1"/>
    <property type="molecule type" value="Genomic_DNA"/>
</dbReference>
<keyword evidence="2" id="KW-0472">Membrane</keyword>
<feature type="compositionally biased region" description="Low complexity" evidence="1">
    <location>
        <begin position="90"/>
        <end position="113"/>
    </location>
</feature>
<evidence type="ECO:0000313" key="3">
    <source>
        <dbReference type="EMBL" id="OWF55866.1"/>
    </source>
</evidence>